<dbReference type="EMBL" id="CP000580">
    <property type="protein sequence ID" value="ABO01397.1"/>
    <property type="molecule type" value="Genomic_DNA"/>
</dbReference>
<dbReference type="Gene3D" id="3.90.25.10">
    <property type="entry name" value="UDP-galactose 4-epimerase, domain 1"/>
    <property type="match status" value="1"/>
</dbReference>
<dbReference type="InterPro" id="IPR036291">
    <property type="entry name" value="NAD(P)-bd_dom_sf"/>
</dbReference>
<dbReference type="Gene3D" id="3.40.50.720">
    <property type="entry name" value="NAD(P)-binding Rossmann-like Domain"/>
    <property type="match status" value="1"/>
</dbReference>
<gene>
    <name evidence="2" type="ordered locus">Mjls_5633</name>
</gene>
<dbReference type="PANTHER" id="PTHR43162">
    <property type="match status" value="1"/>
</dbReference>
<dbReference type="Pfam" id="PF05368">
    <property type="entry name" value="NmrA"/>
    <property type="match status" value="1"/>
</dbReference>
<dbReference type="PANTHER" id="PTHR43162:SF1">
    <property type="entry name" value="PRESTALK A DIFFERENTIATION PROTEIN A"/>
    <property type="match status" value="1"/>
</dbReference>
<accession>A0A5Q5CPF3</accession>
<protein>
    <submittedName>
        <fullName evidence="2">NmrA family protein</fullName>
    </submittedName>
</protein>
<feature type="domain" description="NmrA-like" evidence="1">
    <location>
        <begin position="5"/>
        <end position="239"/>
    </location>
</feature>
<dbReference type="InterPro" id="IPR008030">
    <property type="entry name" value="NmrA-like"/>
</dbReference>
<reference evidence="2" key="1">
    <citation type="submission" date="2007-02" db="EMBL/GenBank/DDBJ databases">
        <title>Complete sequence of Mycobacterium sp. JLS.</title>
        <authorList>
            <consortium name="US DOE Joint Genome Institute"/>
            <person name="Copeland A."/>
            <person name="Lucas S."/>
            <person name="Lapidus A."/>
            <person name="Barry K."/>
            <person name="Detter J.C."/>
            <person name="Glavina del Rio T."/>
            <person name="Hammon N."/>
            <person name="Israni S."/>
            <person name="Dalin E."/>
            <person name="Tice H."/>
            <person name="Pitluck S."/>
            <person name="Chain P."/>
            <person name="Malfatti S."/>
            <person name="Shin M."/>
            <person name="Vergez L."/>
            <person name="Schmutz J."/>
            <person name="Larimer F."/>
            <person name="Land M."/>
            <person name="Hauser L."/>
            <person name="Kyrpides N."/>
            <person name="Mikhailova N."/>
            <person name="Miller C.D."/>
            <person name="Anderson A.J."/>
            <person name="Sims R.C."/>
            <person name="Richardson P."/>
        </authorList>
    </citation>
    <scope>NUCLEOTIDE SEQUENCE [LARGE SCALE GENOMIC DNA]</scope>
    <source>
        <strain evidence="2">JLS</strain>
    </source>
</reference>
<proteinExistence type="predicted"/>
<dbReference type="InterPro" id="IPR051604">
    <property type="entry name" value="Ergot_Alk_Oxidoreductase"/>
</dbReference>
<organism evidence="2">
    <name type="scientific">Mycobacterium sp. (strain JLS)</name>
    <dbReference type="NCBI Taxonomy" id="164757"/>
    <lineage>
        <taxon>Bacteria</taxon>
        <taxon>Bacillati</taxon>
        <taxon>Actinomycetota</taxon>
        <taxon>Actinomycetes</taxon>
        <taxon>Mycobacteriales</taxon>
        <taxon>Mycobacteriaceae</taxon>
        <taxon>Mycobacterium</taxon>
    </lineage>
</organism>
<dbReference type="SUPFAM" id="SSF51735">
    <property type="entry name" value="NAD(P)-binding Rossmann-fold domains"/>
    <property type="match status" value="1"/>
</dbReference>
<dbReference type="KEGG" id="mjl:Mjls_5633"/>
<sequence>MTPTNPILVIGATGRHGNTGEHLVTRLREEGRAVRVLARTFGERTDRLADLGAEIVRGDLQDRGSLVAALADVDLAYFTYPIADSVVPAAANYASAVREVGRNPRTVVMSMVPANPNHPSDLGKGQWLAEQVMEWAGLDLLILRVAALFHENLLVLHAPSIRKDAVFRNSFGASVIGWISGRDAADLSVAALLHPQRFDGPVTYPRGSEQFTHADIAALLSEVLGTPVGFTPVCEAAWRDELLELADNDADGVVNPAMAQHISAVGAAISRSGAAIPADPATLRDLIGREPVSLREYLVANREAFEPIGVHTLVAAKAGE</sequence>
<name>A0A5Q5CPF3_MYCSJ</name>
<dbReference type="AlphaFoldDB" id="A0A5Q5CPF3"/>
<evidence type="ECO:0000313" key="2">
    <source>
        <dbReference type="EMBL" id="ABO01397.1"/>
    </source>
</evidence>
<evidence type="ECO:0000259" key="1">
    <source>
        <dbReference type="Pfam" id="PF05368"/>
    </source>
</evidence>